<dbReference type="AlphaFoldDB" id="A0A420HJV2"/>
<evidence type="ECO:0000313" key="1">
    <source>
        <dbReference type="EMBL" id="RKF57679.1"/>
    </source>
</evidence>
<organism evidence="1 2">
    <name type="scientific">Golovinomyces cichoracearum</name>
    <dbReference type="NCBI Taxonomy" id="62708"/>
    <lineage>
        <taxon>Eukaryota</taxon>
        <taxon>Fungi</taxon>
        <taxon>Dikarya</taxon>
        <taxon>Ascomycota</taxon>
        <taxon>Pezizomycotina</taxon>
        <taxon>Leotiomycetes</taxon>
        <taxon>Erysiphales</taxon>
        <taxon>Erysiphaceae</taxon>
        <taxon>Golovinomyces</taxon>
    </lineage>
</organism>
<gene>
    <name evidence="1" type="ORF">GcM3_186037b</name>
</gene>
<keyword evidence="2" id="KW-1185">Reference proteome</keyword>
<sequence>MSENDEDEINQFLLDYKNGTENWLTEFGSIDPVKTLRHLNNQSALHMISMNNISLDFEVSPMQATSNRSLQ</sequence>
<dbReference type="EMBL" id="MCBQ01018674">
    <property type="protein sequence ID" value="RKF57679.1"/>
    <property type="molecule type" value="Genomic_DNA"/>
</dbReference>
<name>A0A420HJV2_9PEZI</name>
<protein>
    <submittedName>
        <fullName evidence="1">Uncharacterized protein</fullName>
    </submittedName>
</protein>
<evidence type="ECO:0000313" key="2">
    <source>
        <dbReference type="Proteomes" id="UP000283383"/>
    </source>
</evidence>
<reference evidence="1 2" key="1">
    <citation type="journal article" date="2018" name="BMC Genomics">
        <title>Comparative genome analyses reveal sequence features reflecting distinct modes of host-adaptation between dicot and monocot powdery mildew.</title>
        <authorList>
            <person name="Wu Y."/>
            <person name="Ma X."/>
            <person name="Pan Z."/>
            <person name="Kale S.D."/>
            <person name="Song Y."/>
            <person name="King H."/>
            <person name="Zhang Q."/>
            <person name="Presley C."/>
            <person name="Deng X."/>
            <person name="Wei C.I."/>
            <person name="Xiao S."/>
        </authorList>
    </citation>
    <scope>NUCLEOTIDE SEQUENCE [LARGE SCALE GENOMIC DNA]</scope>
    <source>
        <strain evidence="1">UMSG3</strain>
    </source>
</reference>
<proteinExistence type="predicted"/>
<comment type="caution">
    <text evidence="1">The sequence shown here is derived from an EMBL/GenBank/DDBJ whole genome shotgun (WGS) entry which is preliminary data.</text>
</comment>
<dbReference type="Proteomes" id="UP000283383">
    <property type="component" value="Unassembled WGS sequence"/>
</dbReference>
<accession>A0A420HJV2</accession>